<evidence type="ECO:0000313" key="2">
    <source>
        <dbReference type="Proteomes" id="UP001596500"/>
    </source>
</evidence>
<proteinExistence type="predicted"/>
<evidence type="ECO:0000313" key="1">
    <source>
        <dbReference type="EMBL" id="MFC7443112.1"/>
    </source>
</evidence>
<comment type="caution">
    <text evidence="1">The sequence shown here is derived from an EMBL/GenBank/DDBJ whole genome shotgun (WGS) entry which is preliminary data.</text>
</comment>
<accession>A0ABW2RQ23</accession>
<dbReference type="EMBL" id="JBHTBW010000080">
    <property type="protein sequence ID" value="MFC7443112.1"/>
    <property type="molecule type" value="Genomic_DNA"/>
</dbReference>
<organism evidence="1 2">
    <name type="scientific">Laceyella putida</name>
    <dbReference type="NCBI Taxonomy" id="110101"/>
    <lineage>
        <taxon>Bacteria</taxon>
        <taxon>Bacillati</taxon>
        <taxon>Bacillota</taxon>
        <taxon>Bacilli</taxon>
        <taxon>Bacillales</taxon>
        <taxon>Thermoactinomycetaceae</taxon>
        <taxon>Laceyella</taxon>
    </lineage>
</organism>
<dbReference type="RefSeq" id="WP_379867440.1">
    <property type="nucleotide sequence ID" value="NZ_JBHTBW010000080.1"/>
</dbReference>
<sequence length="44" mass="5245">MLNMIKLKAMKYPNILHYEWEGELLERTENYRFLLAESTVSIVG</sequence>
<name>A0ABW2RQ23_9BACL</name>
<keyword evidence="2" id="KW-1185">Reference proteome</keyword>
<dbReference type="Proteomes" id="UP001596500">
    <property type="component" value="Unassembled WGS sequence"/>
</dbReference>
<gene>
    <name evidence="1" type="ORF">ACFQNG_18770</name>
</gene>
<reference evidence="2" key="1">
    <citation type="journal article" date="2019" name="Int. J. Syst. Evol. Microbiol.">
        <title>The Global Catalogue of Microorganisms (GCM) 10K type strain sequencing project: providing services to taxonomists for standard genome sequencing and annotation.</title>
        <authorList>
            <consortium name="The Broad Institute Genomics Platform"/>
            <consortium name="The Broad Institute Genome Sequencing Center for Infectious Disease"/>
            <person name="Wu L."/>
            <person name="Ma J."/>
        </authorList>
    </citation>
    <scope>NUCLEOTIDE SEQUENCE [LARGE SCALE GENOMIC DNA]</scope>
    <source>
        <strain evidence="2">CGMCC 1.12942</strain>
    </source>
</reference>
<protein>
    <submittedName>
        <fullName evidence="1">Uncharacterized protein</fullName>
    </submittedName>
</protein>